<dbReference type="InParanoid" id="F6TRF3"/>
<dbReference type="InterPro" id="IPR001507">
    <property type="entry name" value="ZP_dom"/>
</dbReference>
<feature type="chain" id="PRO_5003342732" description="ZP domain-containing protein" evidence="3">
    <location>
        <begin position="19"/>
        <end position="186"/>
    </location>
</feature>
<evidence type="ECO:0000256" key="3">
    <source>
        <dbReference type="SAM" id="SignalP"/>
    </source>
</evidence>
<reference evidence="6" key="1">
    <citation type="journal article" date="2002" name="Science">
        <title>The draft genome of Ciona intestinalis: insights into chordate and vertebrate origins.</title>
        <authorList>
            <person name="Dehal P."/>
            <person name="Satou Y."/>
            <person name="Campbell R.K."/>
            <person name="Chapman J."/>
            <person name="Degnan B."/>
            <person name="De Tomaso A."/>
            <person name="Davidson B."/>
            <person name="Di Gregorio A."/>
            <person name="Gelpke M."/>
            <person name="Goodstein D.M."/>
            <person name="Harafuji N."/>
            <person name="Hastings K.E."/>
            <person name="Ho I."/>
            <person name="Hotta K."/>
            <person name="Huang W."/>
            <person name="Kawashima T."/>
            <person name="Lemaire P."/>
            <person name="Martinez D."/>
            <person name="Meinertzhagen I.A."/>
            <person name="Necula S."/>
            <person name="Nonaka M."/>
            <person name="Putnam N."/>
            <person name="Rash S."/>
            <person name="Saiga H."/>
            <person name="Satake M."/>
            <person name="Terry A."/>
            <person name="Yamada L."/>
            <person name="Wang H.G."/>
            <person name="Awazu S."/>
            <person name="Azumi K."/>
            <person name="Boore J."/>
            <person name="Branno M."/>
            <person name="Chin-Bow S."/>
            <person name="DeSantis R."/>
            <person name="Doyle S."/>
            <person name="Francino P."/>
            <person name="Keys D.N."/>
            <person name="Haga S."/>
            <person name="Hayashi H."/>
            <person name="Hino K."/>
            <person name="Imai K.S."/>
            <person name="Inaba K."/>
            <person name="Kano S."/>
            <person name="Kobayashi K."/>
            <person name="Kobayashi M."/>
            <person name="Lee B.I."/>
            <person name="Makabe K.W."/>
            <person name="Manohar C."/>
            <person name="Matassi G."/>
            <person name="Medina M."/>
            <person name="Mochizuki Y."/>
            <person name="Mount S."/>
            <person name="Morishita T."/>
            <person name="Miura S."/>
            <person name="Nakayama A."/>
            <person name="Nishizaka S."/>
            <person name="Nomoto H."/>
            <person name="Ohta F."/>
            <person name="Oishi K."/>
            <person name="Rigoutsos I."/>
            <person name="Sano M."/>
            <person name="Sasaki A."/>
            <person name="Sasakura Y."/>
            <person name="Shoguchi E."/>
            <person name="Shin-i T."/>
            <person name="Spagnuolo A."/>
            <person name="Stainier D."/>
            <person name="Suzuki M.M."/>
            <person name="Tassy O."/>
            <person name="Takatori N."/>
            <person name="Tokuoka M."/>
            <person name="Yagi K."/>
            <person name="Yoshizaki F."/>
            <person name="Wada S."/>
            <person name="Zhang C."/>
            <person name="Hyatt P.D."/>
            <person name="Larimer F."/>
            <person name="Detter C."/>
            <person name="Doggett N."/>
            <person name="Glavina T."/>
            <person name="Hawkins T."/>
            <person name="Richardson P."/>
            <person name="Lucas S."/>
            <person name="Kohara Y."/>
            <person name="Levine M."/>
            <person name="Satoh N."/>
            <person name="Rokhsar D.S."/>
        </authorList>
    </citation>
    <scope>NUCLEOTIDE SEQUENCE [LARGE SCALE GENOMIC DNA]</scope>
</reference>
<evidence type="ECO:0000256" key="2">
    <source>
        <dbReference type="ARBA" id="ARBA00023157"/>
    </source>
</evidence>
<dbReference type="HOGENOM" id="CLU_1247810_0_0_1"/>
<dbReference type="PANTHER" id="PTHR14002">
    <property type="entry name" value="ENDOGLIN/TGF-BETA RECEPTOR TYPE III"/>
    <property type="match status" value="1"/>
</dbReference>
<dbReference type="Proteomes" id="UP000008144">
    <property type="component" value="Chromosome 7"/>
</dbReference>
<keyword evidence="6" id="KW-1185">Reference proteome</keyword>
<keyword evidence="2" id="KW-1015">Disulfide bond</keyword>
<sequence>MLLFLSLLPLLLLGGANAQNITVQCNATSISIIVKRSYLQSLVDFPVQTLSYKNTAGLFPVDCLATDDGTNVNYTTANFSHCSSGNMVFSDHVTYNYTAVLTTSQGSAVVTRDAVYEFTFGCTYSTKYNVSTSNFVSVFKPDVVAGANGTGNFASQIFLTNAMGQPVGSSFKHGDMIKVEISTPNV</sequence>
<name>F6TRF3_CIOIN</name>
<evidence type="ECO:0000259" key="4">
    <source>
        <dbReference type="PROSITE" id="PS51034"/>
    </source>
</evidence>
<dbReference type="Gene3D" id="2.60.40.3210">
    <property type="entry name" value="Zona pellucida, ZP-N domain"/>
    <property type="match status" value="1"/>
</dbReference>
<evidence type="ECO:0000313" key="5">
    <source>
        <dbReference type="Ensembl" id="ENSCINP00000029224.2"/>
    </source>
</evidence>
<keyword evidence="1 3" id="KW-0732">Signal</keyword>
<reference evidence="5" key="2">
    <citation type="journal article" date="2008" name="Genome Biol.">
        <title>Improved genome assembly and evidence-based global gene model set for the chordate Ciona intestinalis: new insight into intron and operon populations.</title>
        <authorList>
            <person name="Satou Y."/>
            <person name="Mineta K."/>
            <person name="Ogasawara M."/>
            <person name="Sasakura Y."/>
            <person name="Shoguchi E."/>
            <person name="Ueno K."/>
            <person name="Yamada L."/>
            <person name="Matsumoto J."/>
            <person name="Wasserscheid J."/>
            <person name="Dewar K."/>
            <person name="Wiley G.B."/>
            <person name="Macmil S.L."/>
            <person name="Roe B.A."/>
            <person name="Zeller R.W."/>
            <person name="Hastings K.E."/>
            <person name="Lemaire P."/>
            <person name="Lindquist E."/>
            <person name="Endo T."/>
            <person name="Hotta K."/>
            <person name="Inaba K."/>
        </authorList>
    </citation>
    <scope>NUCLEOTIDE SEQUENCE [LARGE SCALE GENOMIC DNA]</scope>
    <source>
        <strain evidence="5">wild type</strain>
    </source>
</reference>
<feature type="domain" description="ZP" evidence="4">
    <location>
        <begin position="24"/>
        <end position="186"/>
    </location>
</feature>
<evidence type="ECO:0000313" key="6">
    <source>
        <dbReference type="Proteomes" id="UP000008144"/>
    </source>
</evidence>
<evidence type="ECO:0000256" key="1">
    <source>
        <dbReference type="ARBA" id="ARBA00022729"/>
    </source>
</evidence>
<dbReference type="Ensembl" id="ENSCINT00000029470.2">
    <property type="protein sequence ID" value="ENSCINP00000029224.2"/>
    <property type="gene ID" value="ENSCING00000017139.2"/>
</dbReference>
<accession>F6TRF3</accession>
<dbReference type="AlphaFoldDB" id="F6TRF3"/>
<dbReference type="PANTHER" id="PTHR14002:SF54">
    <property type="entry name" value="ZONA PELLUCIDA SPERM-BINDING PROTEIN 2"/>
    <property type="match status" value="1"/>
</dbReference>
<dbReference type="PROSITE" id="PS51034">
    <property type="entry name" value="ZP_2"/>
    <property type="match status" value="1"/>
</dbReference>
<dbReference type="InterPro" id="IPR055356">
    <property type="entry name" value="ZP-N"/>
</dbReference>
<organism evidence="5 6">
    <name type="scientific">Ciona intestinalis</name>
    <name type="common">Transparent sea squirt</name>
    <name type="synonym">Ascidia intestinalis</name>
    <dbReference type="NCBI Taxonomy" id="7719"/>
    <lineage>
        <taxon>Eukaryota</taxon>
        <taxon>Metazoa</taxon>
        <taxon>Chordata</taxon>
        <taxon>Tunicata</taxon>
        <taxon>Ascidiacea</taxon>
        <taxon>Phlebobranchia</taxon>
        <taxon>Cionidae</taxon>
        <taxon>Ciona</taxon>
    </lineage>
</organism>
<reference evidence="5" key="3">
    <citation type="submission" date="2025-08" db="UniProtKB">
        <authorList>
            <consortium name="Ensembl"/>
        </authorList>
    </citation>
    <scope>IDENTIFICATION</scope>
</reference>
<proteinExistence type="predicted"/>
<feature type="signal peptide" evidence="3">
    <location>
        <begin position="1"/>
        <end position="18"/>
    </location>
</feature>
<reference evidence="5" key="4">
    <citation type="submission" date="2025-09" db="UniProtKB">
        <authorList>
            <consortium name="Ensembl"/>
        </authorList>
    </citation>
    <scope>IDENTIFICATION</scope>
</reference>
<dbReference type="GeneTree" id="ENSGT00390000014252"/>
<dbReference type="OMA" id="FGCTYST"/>
<dbReference type="Pfam" id="PF23344">
    <property type="entry name" value="ZP-N"/>
    <property type="match status" value="1"/>
</dbReference>
<dbReference type="EMBL" id="EAAA01002543">
    <property type="status" value="NOT_ANNOTATED_CDS"/>
    <property type="molecule type" value="Genomic_DNA"/>
</dbReference>
<protein>
    <recommendedName>
        <fullName evidence="4">ZP domain-containing protein</fullName>
    </recommendedName>
</protein>